<feature type="compositionally biased region" description="Polar residues" evidence="1">
    <location>
        <begin position="1"/>
        <end position="23"/>
    </location>
</feature>
<proteinExistence type="predicted"/>
<dbReference type="Proteomes" id="UP000001555">
    <property type="component" value="Unassembled WGS sequence"/>
</dbReference>
<protein>
    <submittedName>
        <fullName evidence="3 4">Uncharacterized protein</fullName>
    </submittedName>
</protein>
<keyword evidence="2" id="KW-0472">Membrane</keyword>
<evidence type="ECO:0000256" key="1">
    <source>
        <dbReference type="SAM" id="MobiDB-lite"/>
    </source>
</evidence>
<dbReference type="PaxDb" id="6945-B7Q1H4"/>
<evidence type="ECO:0000313" key="3">
    <source>
        <dbReference type="EMBL" id="EEC12696.1"/>
    </source>
</evidence>
<dbReference type="VEuPathDB" id="VectorBase:ISCP_030200"/>
<dbReference type="HOGENOM" id="CLU_1995123_0_0_1"/>
<accession>B7Q1H4</accession>
<sequence length="125" mass="13570">MGTSDVQLPSSKTSPRSSWTAKSTLHLGRDMSPPPFPPQSSYSAWSRASKVAALAVQWFLMAGLVTVTVLCVVRLHRLEDRVSVLEEKLRAMDDTAPAQQQVRSRPRCPRGGVVRCALGVSVIPG</sequence>
<name>B7Q1H4_IXOSC</name>
<dbReference type="EnsemblMetazoa" id="ISCW009076-RA">
    <property type="protein sequence ID" value="ISCW009076-PA"/>
    <property type="gene ID" value="ISCW009076"/>
</dbReference>
<gene>
    <name evidence="3" type="ORF">IscW_ISCW009076</name>
</gene>
<keyword evidence="5" id="KW-1185">Reference proteome</keyword>
<evidence type="ECO:0000256" key="2">
    <source>
        <dbReference type="SAM" id="Phobius"/>
    </source>
</evidence>
<dbReference type="EMBL" id="ABJB010641331">
    <property type="status" value="NOT_ANNOTATED_CDS"/>
    <property type="molecule type" value="Genomic_DNA"/>
</dbReference>
<evidence type="ECO:0000313" key="5">
    <source>
        <dbReference type="Proteomes" id="UP000001555"/>
    </source>
</evidence>
<feature type="transmembrane region" description="Helical" evidence="2">
    <location>
        <begin position="51"/>
        <end position="73"/>
    </location>
</feature>
<keyword evidence="2" id="KW-0812">Transmembrane</keyword>
<dbReference type="VEuPathDB" id="VectorBase:ISCI009076"/>
<dbReference type="OrthoDB" id="8939548at2759"/>
<dbReference type="InParanoid" id="B7Q1H4"/>
<dbReference type="EMBL" id="DS837791">
    <property type="protein sequence ID" value="EEC12696.1"/>
    <property type="molecule type" value="Genomic_DNA"/>
</dbReference>
<evidence type="ECO:0000313" key="4">
    <source>
        <dbReference type="EnsemblMetazoa" id="ISCW009076-PA"/>
    </source>
</evidence>
<reference evidence="3 5" key="1">
    <citation type="submission" date="2008-03" db="EMBL/GenBank/DDBJ databases">
        <title>Annotation of Ixodes scapularis.</title>
        <authorList>
            <consortium name="Ixodes scapularis Genome Project Consortium"/>
            <person name="Caler E."/>
            <person name="Hannick L.I."/>
            <person name="Bidwell S."/>
            <person name="Joardar V."/>
            <person name="Thiagarajan M."/>
            <person name="Amedeo P."/>
            <person name="Galinsky K.J."/>
            <person name="Schobel S."/>
            <person name="Inman J."/>
            <person name="Hostetler J."/>
            <person name="Miller J."/>
            <person name="Hammond M."/>
            <person name="Megy K."/>
            <person name="Lawson D."/>
            <person name="Kodira C."/>
            <person name="Sutton G."/>
            <person name="Meyer J."/>
            <person name="Hill C.A."/>
            <person name="Birren B."/>
            <person name="Nene V."/>
            <person name="Collins F."/>
            <person name="Alarcon-Chaidez F."/>
            <person name="Wikel S."/>
            <person name="Strausberg R."/>
        </authorList>
    </citation>
    <scope>NUCLEOTIDE SEQUENCE [LARGE SCALE GENOMIC DNA]</scope>
    <source>
        <strain evidence="5">Wikel</strain>
        <strain evidence="3">Wikel colony</strain>
    </source>
</reference>
<reference evidence="4" key="2">
    <citation type="submission" date="2020-05" db="UniProtKB">
        <authorList>
            <consortium name="EnsemblMetazoa"/>
        </authorList>
    </citation>
    <scope>IDENTIFICATION</scope>
    <source>
        <strain evidence="4">wikel</strain>
    </source>
</reference>
<dbReference type="VEuPathDB" id="VectorBase:ISCW009076"/>
<keyword evidence="2" id="KW-1133">Transmembrane helix</keyword>
<feature type="region of interest" description="Disordered" evidence="1">
    <location>
        <begin position="1"/>
        <end position="42"/>
    </location>
</feature>
<dbReference type="AlphaFoldDB" id="B7Q1H4"/>
<organism>
    <name type="scientific">Ixodes scapularis</name>
    <name type="common">Black-legged tick</name>
    <name type="synonym">Deer tick</name>
    <dbReference type="NCBI Taxonomy" id="6945"/>
    <lineage>
        <taxon>Eukaryota</taxon>
        <taxon>Metazoa</taxon>
        <taxon>Ecdysozoa</taxon>
        <taxon>Arthropoda</taxon>
        <taxon>Chelicerata</taxon>
        <taxon>Arachnida</taxon>
        <taxon>Acari</taxon>
        <taxon>Parasitiformes</taxon>
        <taxon>Ixodida</taxon>
        <taxon>Ixodoidea</taxon>
        <taxon>Ixodidae</taxon>
        <taxon>Ixodinae</taxon>
        <taxon>Ixodes</taxon>
    </lineage>
</organism>